<protein>
    <submittedName>
        <fullName evidence="2">Replication initiator protein A</fullName>
    </submittedName>
</protein>
<evidence type="ECO:0000313" key="3">
    <source>
        <dbReference type="EMBL" id="ACZ58967.1"/>
    </source>
</evidence>
<evidence type="ECO:0000313" key="4">
    <source>
        <dbReference type="EMBL" id="ADA80099.1"/>
    </source>
</evidence>
<feature type="domain" description="Replication initiator A N-terminal" evidence="1">
    <location>
        <begin position="6"/>
        <end position="63"/>
    </location>
</feature>
<evidence type="ECO:0000259" key="1">
    <source>
        <dbReference type="Pfam" id="PF06970"/>
    </source>
</evidence>
<reference evidence="2" key="3">
    <citation type="submission" date="2009-12" db="EMBL/GenBank/DDBJ databases">
        <authorList>
            <person name="Summers A.O."/>
            <person name="Shearer J."/>
            <person name="Wireman J."/>
        </authorList>
    </citation>
    <scope>NUCLEOTIDE SEQUENCE</scope>
    <source>
        <strain evidence="3">K153N</strain>
        <strain evidence="4">SK1271</strain>
        <strain evidence="2">WB43S</strain>
        <plasmid evidence="4">pSK156</plasmid>
        <plasmid evidence="2">pWBG746</plasmid>
        <plasmid evidence="3">pWBG747</plasmid>
    </source>
</reference>
<evidence type="ECO:0000313" key="2">
    <source>
        <dbReference type="EMBL" id="ACZ58703.1"/>
    </source>
</evidence>
<geneLocation type="plasmid" evidence="2">
    <name>pWBG746</name>
</geneLocation>
<reference evidence="2" key="2">
    <citation type="submission" date="2009-08" db="EMBL/GenBank/DDBJ databases">
        <authorList>
            <person name="Gill J."/>
            <person name="Borman J."/>
            <person name="Shetty J."/>
            <person name="Hostetler J."/>
            <person name="Durkin S."/>
            <person name="Montgomery B."/>
        </authorList>
    </citation>
    <scope>NUCLEOTIDE SEQUENCE</scope>
    <source>
        <strain evidence="3">K153N</strain>
        <strain evidence="4">SK1271</strain>
        <strain evidence="2">WB43S</strain>
        <plasmid evidence="4">pSK156</plasmid>
        <plasmid evidence="2">pWBG746</plasmid>
        <plasmid evidence="3">pWBG747</plasmid>
    </source>
</reference>
<name>A1KWU0_STAAU</name>
<geneLocation type="plasmid" evidence="5">
    <name>EDINA plasmid</name>
</geneLocation>
<geneLocation type="plasmid" evidence="3">
    <name>pWBG747</name>
</geneLocation>
<reference evidence="5" key="1">
    <citation type="submission" date="2001-01" db="EMBL/GenBank/DDBJ databases">
        <title>Complete nucleotide sequence of Staphylococcus aureus E-1 EDINA plasmid.</title>
        <authorList>
            <person name="Sugai M."/>
            <person name="Yamaguchi T."/>
            <person name="Hayashi T."/>
            <person name="Nakasone K."/>
            <person name="Takami H."/>
        </authorList>
    </citation>
    <scope>NUCLEOTIDE SEQUENCE</scope>
    <source>
        <strain evidence="5">E-1</strain>
        <plasmid evidence="5">EDINA plasmid</plasmid>
    </source>
</reference>
<proteinExistence type="predicted"/>
<sequence>MSIFEKFNHLSKYSFEETYFKKISAEAQIIYELLKGHFEIFLQNECVDKNNNIYFISEINIYANTIMMLNSKKHTLCM</sequence>
<accession>A1KWU0</accession>
<evidence type="ECO:0000313" key="5">
    <source>
        <dbReference type="EMBL" id="BAC54502.1"/>
    </source>
</evidence>
<gene>
    <name evidence="2" type="primary">repA</name>
    <name evidence="2" type="ORF">SAP029A_002</name>
    <name evidence="3" type="ORF">SAP039A_028</name>
    <name evidence="4" type="ORF">SAP099A_057</name>
</gene>
<dbReference type="AlphaFoldDB" id="A1KWU0"/>
<keyword evidence="5" id="KW-0614">Plasmid</keyword>
<dbReference type="EMBL" id="GQ900448">
    <property type="protein sequence ID" value="ADA80099.1"/>
    <property type="molecule type" value="Genomic_DNA"/>
</dbReference>
<dbReference type="RefSeq" id="WP_012211136.1">
    <property type="nucleotide sequence ID" value="NZ_CP014063.1"/>
</dbReference>
<dbReference type="Pfam" id="PF06970">
    <property type="entry name" value="RepA_N"/>
    <property type="match status" value="1"/>
</dbReference>
<dbReference type="EMBL" id="AP003089">
    <property type="protein sequence ID" value="BAC54502.1"/>
    <property type="molecule type" value="Genomic_DNA"/>
</dbReference>
<geneLocation type="plasmid" evidence="4">
    <name>pSK156</name>
</geneLocation>
<dbReference type="InterPro" id="IPR010724">
    <property type="entry name" value="RepA_N"/>
</dbReference>
<dbReference type="EMBL" id="GQ900399">
    <property type="protein sequence ID" value="ACZ58967.1"/>
    <property type="molecule type" value="Genomic_DNA"/>
</dbReference>
<organism evidence="5">
    <name type="scientific">Staphylococcus aureus</name>
    <dbReference type="NCBI Taxonomy" id="1280"/>
    <lineage>
        <taxon>Bacteria</taxon>
        <taxon>Bacillati</taxon>
        <taxon>Bacillota</taxon>
        <taxon>Bacilli</taxon>
        <taxon>Bacillales</taxon>
        <taxon>Staphylococcaceae</taxon>
        <taxon>Staphylococcus</taxon>
    </lineage>
</organism>
<dbReference type="EMBL" id="GQ900390">
    <property type="protein sequence ID" value="ACZ58703.1"/>
    <property type="molecule type" value="Genomic_DNA"/>
</dbReference>